<evidence type="ECO:0000313" key="15">
    <source>
        <dbReference type="Proteomes" id="UP000486351"/>
    </source>
</evidence>
<dbReference type="EMBL" id="QXGE01000483">
    <property type="protein sequence ID" value="KAE9311182.1"/>
    <property type="molecule type" value="Genomic_DNA"/>
</dbReference>
<dbReference type="Proteomes" id="UP000441208">
    <property type="component" value="Unassembled WGS sequence"/>
</dbReference>
<evidence type="ECO:0000313" key="7">
    <source>
        <dbReference type="EMBL" id="KAE9311182.1"/>
    </source>
</evidence>
<keyword evidence="10" id="KW-1185">Reference proteome</keyword>
<dbReference type="PROSITE" id="PS51257">
    <property type="entry name" value="PROKAR_LIPOPROTEIN"/>
    <property type="match status" value="1"/>
</dbReference>
<organism evidence="2 13">
    <name type="scientific">Phytophthora fragariae</name>
    <dbReference type="NCBI Taxonomy" id="53985"/>
    <lineage>
        <taxon>Eukaryota</taxon>
        <taxon>Sar</taxon>
        <taxon>Stramenopiles</taxon>
        <taxon>Oomycota</taxon>
        <taxon>Peronosporomycetes</taxon>
        <taxon>Peronosporales</taxon>
        <taxon>Peronosporaceae</taxon>
        <taxon>Phytophthora</taxon>
    </lineage>
</organism>
<evidence type="ECO:0000313" key="13">
    <source>
        <dbReference type="Proteomes" id="UP000460718"/>
    </source>
</evidence>
<evidence type="ECO:0000313" key="16">
    <source>
        <dbReference type="Proteomes" id="UP000488956"/>
    </source>
</evidence>
<dbReference type="Proteomes" id="UP000429523">
    <property type="component" value="Unassembled WGS sequence"/>
</dbReference>
<dbReference type="Proteomes" id="UP000486351">
    <property type="component" value="Unassembled WGS sequence"/>
</dbReference>
<dbReference type="EMBL" id="QXFW01000475">
    <property type="protein sequence ID" value="KAE9011120.1"/>
    <property type="molecule type" value="Genomic_DNA"/>
</dbReference>
<evidence type="ECO:0000313" key="3">
    <source>
        <dbReference type="EMBL" id="KAE9113749.1"/>
    </source>
</evidence>
<reference evidence="13 14" key="1">
    <citation type="submission" date="2018-09" db="EMBL/GenBank/DDBJ databases">
        <title>Genomic investigation of the strawberry pathogen Phytophthora fragariae indicates pathogenicity is determined by transcriptional variation in three key races.</title>
        <authorList>
            <person name="Adams T.M."/>
            <person name="Armitage A.D."/>
            <person name="Sobczyk M.K."/>
            <person name="Bates H.J."/>
            <person name="Dunwell J.M."/>
            <person name="Nellist C.F."/>
            <person name="Harrison R.J."/>
        </authorList>
    </citation>
    <scope>NUCLEOTIDE SEQUENCE [LARGE SCALE GENOMIC DNA]</scope>
    <source>
        <strain evidence="7 11">A4</strain>
        <strain evidence="6 14">BC-23</strain>
        <strain evidence="5 10">NOV-27</strain>
        <strain evidence="3 12">NOV-71</strain>
        <strain evidence="8 15">NOV-77</strain>
        <strain evidence="1 9">NOV-9</strain>
        <strain evidence="4 16">ONT-3</strain>
        <strain evidence="2 13">SCRP245</strain>
    </source>
</reference>
<dbReference type="EMBL" id="QXGC01000411">
    <property type="protein sequence ID" value="KAE9236948.1"/>
    <property type="molecule type" value="Genomic_DNA"/>
</dbReference>
<evidence type="ECO:0000313" key="2">
    <source>
        <dbReference type="EMBL" id="KAE9011120.1"/>
    </source>
</evidence>
<evidence type="ECO:0000313" key="14">
    <source>
        <dbReference type="Proteomes" id="UP000476176"/>
    </source>
</evidence>
<evidence type="ECO:0000313" key="5">
    <source>
        <dbReference type="EMBL" id="KAE9212177.1"/>
    </source>
</evidence>
<evidence type="ECO:0000313" key="8">
    <source>
        <dbReference type="EMBL" id="KAE9343654.1"/>
    </source>
</evidence>
<comment type="caution">
    <text evidence="2">The sequence shown here is derived from an EMBL/GenBank/DDBJ whole genome shotgun (WGS) entry which is preliminary data.</text>
</comment>
<accession>A0A6A3KW24</accession>
<dbReference type="EMBL" id="QXFX01000455">
    <property type="protein sequence ID" value="KAE9115070.1"/>
    <property type="molecule type" value="Genomic_DNA"/>
</dbReference>
<sequence>MLAKYASSYFWACLNTPTHAALSTAASCPLTLSCRSAALTAGSWAIAFLIRAHISSIGWSSGW</sequence>
<evidence type="ECO:0000313" key="6">
    <source>
        <dbReference type="EMBL" id="KAE9236948.1"/>
    </source>
</evidence>
<protein>
    <submittedName>
        <fullName evidence="2">Uncharacterized protein</fullName>
    </submittedName>
</protein>
<dbReference type="Proteomes" id="UP000476176">
    <property type="component" value="Unassembled WGS sequence"/>
</dbReference>
<dbReference type="Proteomes" id="UP000437068">
    <property type="component" value="Unassembled WGS sequence"/>
</dbReference>
<evidence type="ECO:0000313" key="9">
    <source>
        <dbReference type="Proteomes" id="UP000429523"/>
    </source>
</evidence>
<evidence type="ECO:0000313" key="12">
    <source>
        <dbReference type="Proteomes" id="UP000441208"/>
    </source>
</evidence>
<dbReference type="Proteomes" id="UP000460718">
    <property type="component" value="Unassembled WGS sequence"/>
</dbReference>
<evidence type="ECO:0000313" key="10">
    <source>
        <dbReference type="Proteomes" id="UP000433483"/>
    </source>
</evidence>
<name>A0A6A3KW24_9STRA</name>
<dbReference type="EMBL" id="QXGB01000515">
    <property type="protein sequence ID" value="KAE9212177.1"/>
    <property type="molecule type" value="Genomic_DNA"/>
</dbReference>
<dbReference type="Proteomes" id="UP000433483">
    <property type="component" value="Unassembled WGS sequence"/>
</dbReference>
<dbReference type="Proteomes" id="UP000488956">
    <property type="component" value="Unassembled WGS sequence"/>
</dbReference>
<proteinExistence type="predicted"/>
<dbReference type="EMBL" id="QXFZ01000508">
    <property type="protein sequence ID" value="KAE9113749.1"/>
    <property type="molecule type" value="Genomic_DNA"/>
</dbReference>
<dbReference type="AlphaFoldDB" id="A0A6A3KW24"/>
<evidence type="ECO:0000313" key="4">
    <source>
        <dbReference type="EMBL" id="KAE9115070.1"/>
    </source>
</evidence>
<evidence type="ECO:0000313" key="11">
    <source>
        <dbReference type="Proteomes" id="UP000437068"/>
    </source>
</evidence>
<evidence type="ECO:0000313" key="1">
    <source>
        <dbReference type="EMBL" id="KAE8938137.1"/>
    </source>
</evidence>
<gene>
    <name evidence="7" type="ORF">PF001_g9856</name>
    <name evidence="6" type="ORF">PF004_g8706</name>
    <name evidence="5" type="ORF">PF005_g10712</name>
    <name evidence="3" type="ORF">PF007_g10634</name>
    <name evidence="8" type="ORF">PF008_g9587</name>
    <name evidence="1" type="ORF">PF009_g11977</name>
    <name evidence="4" type="ORF">PF010_g9491</name>
    <name evidence="2" type="ORF">PF011_g9516</name>
</gene>
<dbReference type="EMBL" id="QXGF01000582">
    <property type="protein sequence ID" value="KAE8938137.1"/>
    <property type="molecule type" value="Genomic_DNA"/>
</dbReference>
<dbReference type="EMBL" id="QXFY01000462">
    <property type="protein sequence ID" value="KAE9343654.1"/>
    <property type="molecule type" value="Genomic_DNA"/>
</dbReference>